<proteinExistence type="predicted"/>
<evidence type="ECO:0000313" key="2">
    <source>
        <dbReference type="Proteomes" id="UP000011115"/>
    </source>
</evidence>
<accession>M1DDF2</accession>
<organism evidence="1 2">
    <name type="scientific">Solanum tuberosum</name>
    <name type="common">Potato</name>
    <dbReference type="NCBI Taxonomy" id="4113"/>
    <lineage>
        <taxon>Eukaryota</taxon>
        <taxon>Viridiplantae</taxon>
        <taxon>Streptophyta</taxon>
        <taxon>Embryophyta</taxon>
        <taxon>Tracheophyta</taxon>
        <taxon>Spermatophyta</taxon>
        <taxon>Magnoliopsida</taxon>
        <taxon>eudicotyledons</taxon>
        <taxon>Gunneridae</taxon>
        <taxon>Pentapetalae</taxon>
        <taxon>asterids</taxon>
        <taxon>lamiids</taxon>
        <taxon>Solanales</taxon>
        <taxon>Solanaceae</taxon>
        <taxon>Solanoideae</taxon>
        <taxon>Solaneae</taxon>
        <taxon>Solanum</taxon>
    </lineage>
</organism>
<evidence type="ECO:0000313" key="1">
    <source>
        <dbReference type="EnsemblPlants" id="PGSC0003DMT400087241"/>
    </source>
</evidence>
<dbReference type="Proteomes" id="UP000011115">
    <property type="component" value="Unassembled WGS sequence"/>
</dbReference>
<keyword evidence="2" id="KW-1185">Reference proteome</keyword>
<reference evidence="1" key="2">
    <citation type="submission" date="2015-06" db="UniProtKB">
        <authorList>
            <consortium name="EnsemblPlants"/>
        </authorList>
    </citation>
    <scope>IDENTIFICATION</scope>
    <source>
        <strain evidence="1">DM1-3 516 R44</strain>
    </source>
</reference>
<dbReference type="HOGENOM" id="CLU_2517001_0_0_1"/>
<name>M1DDF2_SOLTU</name>
<protein>
    <submittedName>
        <fullName evidence="1">Uncharacterized protein</fullName>
    </submittedName>
</protein>
<dbReference type="EnsemblPlants" id="PGSC0003DMT400087241">
    <property type="protein sequence ID" value="PGSC0003DMT400087241"/>
    <property type="gene ID" value="PGSC0003DMG400036812"/>
</dbReference>
<reference evidence="2" key="1">
    <citation type="journal article" date="2011" name="Nature">
        <title>Genome sequence and analysis of the tuber crop potato.</title>
        <authorList>
            <consortium name="The Potato Genome Sequencing Consortium"/>
        </authorList>
    </citation>
    <scope>NUCLEOTIDE SEQUENCE [LARGE SCALE GENOMIC DNA]</scope>
    <source>
        <strain evidence="2">cv. DM1-3 516 R44</strain>
    </source>
</reference>
<dbReference type="Gramene" id="PGSC0003DMT400087241">
    <property type="protein sequence ID" value="PGSC0003DMT400087241"/>
    <property type="gene ID" value="PGSC0003DMG400036812"/>
</dbReference>
<dbReference type="AlphaFoldDB" id="M1DDF2"/>
<sequence>MLLAKSTKKTRPVQKLDLLCIAHELEREKLIAENCKVKEELAQTQVALHNERNINSGHLKSIFELLSKGSSSSSSFVPPSDSTPI</sequence>
<dbReference type="InParanoid" id="M1DDF2"/>
<dbReference type="PaxDb" id="4113-PGSC0003DMT400087241"/>